<gene>
    <name evidence="1" type="ORF">D3875_20245</name>
</gene>
<organism evidence="1 2">
    <name type="scientific">Deinococcus cavernae</name>
    <dbReference type="NCBI Taxonomy" id="2320857"/>
    <lineage>
        <taxon>Bacteria</taxon>
        <taxon>Thermotogati</taxon>
        <taxon>Deinococcota</taxon>
        <taxon>Deinococci</taxon>
        <taxon>Deinococcales</taxon>
        <taxon>Deinococcaceae</taxon>
        <taxon>Deinococcus</taxon>
    </lineage>
</organism>
<name>A0A418V271_9DEIO</name>
<sequence length="199" mass="22455">MTGPFIRPANLRVKPLRDNERARVEAALSKRFLTTGLVPEIVDQPGKKPKTEDEKRKNRLSKALSAYTVSHLCQVPEHDGIASLVDGEEDNGIDAIHLTGDTVYLVQAKYKRGEPDRDEDIHPFVQGVRDLLDGNYENFEENRLFQARKDDIEEAISAPGTKVVLVFVHMGEVIKDHALRVLEDFCREEEVSFSTLMGN</sequence>
<dbReference type="RefSeq" id="WP_119766679.1">
    <property type="nucleotide sequence ID" value="NZ_QYUJ01000016.1"/>
</dbReference>
<evidence type="ECO:0008006" key="3">
    <source>
        <dbReference type="Google" id="ProtNLM"/>
    </source>
</evidence>
<evidence type="ECO:0000313" key="1">
    <source>
        <dbReference type="EMBL" id="RJF70025.1"/>
    </source>
</evidence>
<reference evidence="1 2" key="1">
    <citation type="submission" date="2018-09" db="EMBL/GenBank/DDBJ databases">
        <authorList>
            <person name="Zhu H."/>
        </authorList>
    </citation>
    <scope>NUCLEOTIDE SEQUENCE [LARGE SCALE GENOMIC DNA]</scope>
    <source>
        <strain evidence="1 2">K2S05-167</strain>
    </source>
</reference>
<keyword evidence="2" id="KW-1185">Reference proteome</keyword>
<dbReference type="AlphaFoldDB" id="A0A418V271"/>
<protein>
    <recommendedName>
        <fullName evidence="3">Restriction endonuclease type IV Mrr domain-containing protein</fullName>
    </recommendedName>
</protein>
<dbReference type="Proteomes" id="UP000286287">
    <property type="component" value="Unassembled WGS sequence"/>
</dbReference>
<proteinExistence type="predicted"/>
<comment type="caution">
    <text evidence="1">The sequence shown here is derived from an EMBL/GenBank/DDBJ whole genome shotgun (WGS) entry which is preliminary data.</text>
</comment>
<dbReference type="OrthoDB" id="475927at2"/>
<evidence type="ECO:0000313" key="2">
    <source>
        <dbReference type="Proteomes" id="UP000286287"/>
    </source>
</evidence>
<accession>A0A418V271</accession>
<dbReference type="EMBL" id="QYUJ01000016">
    <property type="protein sequence ID" value="RJF70025.1"/>
    <property type="molecule type" value="Genomic_DNA"/>
</dbReference>